<evidence type="ECO:0000313" key="1">
    <source>
        <dbReference type="EMBL" id="KAH9417746.1"/>
    </source>
</evidence>
<proteinExistence type="predicted"/>
<dbReference type="EMBL" id="NJHN03000074">
    <property type="protein sequence ID" value="KAH9417746.1"/>
    <property type="molecule type" value="Genomic_DNA"/>
</dbReference>
<name>A0ABQ8J5I5_DERPT</name>
<evidence type="ECO:0000313" key="2">
    <source>
        <dbReference type="Proteomes" id="UP000887458"/>
    </source>
</evidence>
<keyword evidence="2" id="KW-1185">Reference proteome</keyword>
<reference evidence="1 2" key="2">
    <citation type="journal article" date="2022" name="Mol. Biol. Evol.">
        <title>Comparative Genomics Reveals Insights into the Divergent Evolution of Astigmatic Mites and Household Pest Adaptations.</title>
        <authorList>
            <person name="Xiong Q."/>
            <person name="Wan A.T."/>
            <person name="Liu X."/>
            <person name="Fung C.S."/>
            <person name="Xiao X."/>
            <person name="Malainual N."/>
            <person name="Hou J."/>
            <person name="Wang L."/>
            <person name="Wang M."/>
            <person name="Yang K.Y."/>
            <person name="Cui Y."/>
            <person name="Leung E.L."/>
            <person name="Nong W."/>
            <person name="Shin S.K."/>
            <person name="Au S.W."/>
            <person name="Jeong K.Y."/>
            <person name="Chew F.T."/>
            <person name="Hui J.H."/>
            <person name="Leung T.F."/>
            <person name="Tungtrongchitr A."/>
            <person name="Zhong N."/>
            <person name="Liu Z."/>
            <person name="Tsui S.K."/>
        </authorList>
    </citation>
    <scope>NUCLEOTIDE SEQUENCE [LARGE SCALE GENOMIC DNA]</scope>
    <source>
        <strain evidence="1">Derp</strain>
    </source>
</reference>
<dbReference type="Proteomes" id="UP000887458">
    <property type="component" value="Unassembled WGS sequence"/>
</dbReference>
<organism evidence="1 2">
    <name type="scientific">Dermatophagoides pteronyssinus</name>
    <name type="common">European house dust mite</name>
    <dbReference type="NCBI Taxonomy" id="6956"/>
    <lineage>
        <taxon>Eukaryota</taxon>
        <taxon>Metazoa</taxon>
        <taxon>Ecdysozoa</taxon>
        <taxon>Arthropoda</taxon>
        <taxon>Chelicerata</taxon>
        <taxon>Arachnida</taxon>
        <taxon>Acari</taxon>
        <taxon>Acariformes</taxon>
        <taxon>Sarcoptiformes</taxon>
        <taxon>Astigmata</taxon>
        <taxon>Psoroptidia</taxon>
        <taxon>Analgoidea</taxon>
        <taxon>Pyroglyphidae</taxon>
        <taxon>Dermatophagoidinae</taxon>
        <taxon>Dermatophagoides</taxon>
    </lineage>
</organism>
<reference evidence="1 2" key="1">
    <citation type="journal article" date="2018" name="J. Allergy Clin. Immunol.">
        <title>High-quality assembly of Dermatophagoides pteronyssinus genome and transcriptome reveals a wide range of novel allergens.</title>
        <authorList>
            <person name="Liu X.Y."/>
            <person name="Yang K.Y."/>
            <person name="Wang M.Q."/>
            <person name="Kwok J.S."/>
            <person name="Zeng X."/>
            <person name="Yang Z."/>
            <person name="Xiao X.J."/>
            <person name="Lau C.P."/>
            <person name="Li Y."/>
            <person name="Huang Z.M."/>
            <person name="Ba J.G."/>
            <person name="Yim A.K."/>
            <person name="Ouyang C.Y."/>
            <person name="Ngai S.M."/>
            <person name="Chan T.F."/>
            <person name="Leung E.L."/>
            <person name="Liu L."/>
            <person name="Liu Z.G."/>
            <person name="Tsui S.K."/>
        </authorList>
    </citation>
    <scope>NUCLEOTIDE SEQUENCE [LARGE SCALE GENOMIC DNA]</scope>
    <source>
        <strain evidence="1">Derp</strain>
    </source>
</reference>
<comment type="caution">
    <text evidence="1">The sequence shown here is derived from an EMBL/GenBank/DDBJ whole genome shotgun (WGS) entry which is preliminary data.</text>
</comment>
<accession>A0ABQ8J5I5</accession>
<protein>
    <submittedName>
        <fullName evidence="1">Uncharacterized protein</fullName>
    </submittedName>
</protein>
<sequence length="121" mass="14441">MCFDKQQQQQQINNDTMVTSFCYIEQKKERSFFIAKSSSQLPLLYHHHHHQTCSVSYRELLLRVIKTKNVCYFGLGHHHHHVITVHNQRTNIYGNTHELQSLFSIGKTRRIEEFYSDACLY</sequence>
<gene>
    <name evidence="1" type="ORF">DERP_011457</name>
</gene>